<dbReference type="STRING" id="105785.A0A2J7PH69"/>
<dbReference type="AlphaFoldDB" id="A0A2J7PH69"/>
<dbReference type="Proteomes" id="UP000235965">
    <property type="component" value="Unassembled WGS sequence"/>
</dbReference>
<dbReference type="EMBL" id="NEVH01025149">
    <property type="protein sequence ID" value="PNF15672.1"/>
    <property type="molecule type" value="Genomic_DNA"/>
</dbReference>
<dbReference type="SUPFAM" id="SSF52047">
    <property type="entry name" value="RNI-like"/>
    <property type="match status" value="1"/>
</dbReference>
<evidence type="ECO:0008006" key="3">
    <source>
        <dbReference type="Google" id="ProtNLM"/>
    </source>
</evidence>
<protein>
    <recommendedName>
        <fullName evidence="3">F-box domain-containing protein</fullName>
    </recommendedName>
</protein>
<gene>
    <name evidence="1" type="ORF">B7P43_G14264</name>
</gene>
<dbReference type="InParanoid" id="A0A2J7PH69"/>
<dbReference type="InterPro" id="IPR032675">
    <property type="entry name" value="LRR_dom_sf"/>
</dbReference>
<evidence type="ECO:0000313" key="2">
    <source>
        <dbReference type="Proteomes" id="UP000235965"/>
    </source>
</evidence>
<proteinExistence type="predicted"/>
<name>A0A2J7PH69_9NEOP</name>
<reference evidence="1 2" key="1">
    <citation type="submission" date="2017-12" db="EMBL/GenBank/DDBJ databases">
        <title>Hemimetabolous genomes reveal molecular basis of termite eusociality.</title>
        <authorList>
            <person name="Harrison M.C."/>
            <person name="Jongepier E."/>
            <person name="Robertson H.M."/>
            <person name="Arning N."/>
            <person name="Bitard-Feildel T."/>
            <person name="Chao H."/>
            <person name="Childers C.P."/>
            <person name="Dinh H."/>
            <person name="Doddapaneni H."/>
            <person name="Dugan S."/>
            <person name="Gowin J."/>
            <person name="Greiner C."/>
            <person name="Han Y."/>
            <person name="Hu H."/>
            <person name="Hughes D.S.T."/>
            <person name="Huylmans A.-K."/>
            <person name="Kemena C."/>
            <person name="Kremer L.P.M."/>
            <person name="Lee S.L."/>
            <person name="Lopez-Ezquerra A."/>
            <person name="Mallet L."/>
            <person name="Monroy-Kuhn J.M."/>
            <person name="Moser A."/>
            <person name="Murali S.C."/>
            <person name="Muzny D.M."/>
            <person name="Otani S."/>
            <person name="Piulachs M.-D."/>
            <person name="Poelchau M."/>
            <person name="Qu J."/>
            <person name="Schaub F."/>
            <person name="Wada-Katsumata A."/>
            <person name="Worley K.C."/>
            <person name="Xie Q."/>
            <person name="Ylla G."/>
            <person name="Poulsen M."/>
            <person name="Gibbs R.A."/>
            <person name="Schal C."/>
            <person name="Richards S."/>
            <person name="Belles X."/>
            <person name="Korb J."/>
            <person name="Bornberg-Bauer E."/>
        </authorList>
    </citation>
    <scope>NUCLEOTIDE SEQUENCE [LARGE SCALE GENOMIC DNA]</scope>
    <source>
        <tissue evidence="1">Whole body</tissue>
    </source>
</reference>
<sequence length="507" mass="57971">MPKLKQPCKLQDLVMLRVVKMLRKACESWIRALREAALTGSVAYLKETQNVTADCDTVHELLTSLLTGISAQQAALILKEIIPVITNYDDNCWELKRASWYQDEKHNTVCVKMLRAVLPAGAKEFVINCRSSGFAQKLIIQTLATVPDLTALTFHTNTEINNSALLASNIHHLKNLQEFEYFYHCTDDVVEQLGLHCTELKTVNLRESLAVTDTSIRHLMKLRKLEYLNLTYTDVSFPSYGSLLSRLPMIRNIDMLSLIDDVFNYIRKQELCTVTQFSGFIHNINIVRQKCPNLTKAKVYTFNKDLKNLTALIGLVNLHIINGNYEKCNLGAVLIGMGHRLIDLCLYDITDVNIAHIVMPCSSLKRLVLKGCTFVSQNKNSALDTYLPHYKSLIILKLIGNSSHQTDFHHLRYYDNLQVFECKGLDILTDDFIRDATRQGAFRNILRFWVEDTGLGALTMSTVELLLQHCEHLREIGLLRSWRRVTLSQCSDLIERMRSMNFDLQLD</sequence>
<accession>A0A2J7PH69</accession>
<dbReference type="Gene3D" id="3.80.10.10">
    <property type="entry name" value="Ribonuclease Inhibitor"/>
    <property type="match status" value="1"/>
</dbReference>
<comment type="caution">
    <text evidence="1">The sequence shown here is derived from an EMBL/GenBank/DDBJ whole genome shotgun (WGS) entry which is preliminary data.</text>
</comment>
<keyword evidence="2" id="KW-1185">Reference proteome</keyword>
<organism evidence="1 2">
    <name type="scientific">Cryptotermes secundus</name>
    <dbReference type="NCBI Taxonomy" id="105785"/>
    <lineage>
        <taxon>Eukaryota</taxon>
        <taxon>Metazoa</taxon>
        <taxon>Ecdysozoa</taxon>
        <taxon>Arthropoda</taxon>
        <taxon>Hexapoda</taxon>
        <taxon>Insecta</taxon>
        <taxon>Pterygota</taxon>
        <taxon>Neoptera</taxon>
        <taxon>Polyneoptera</taxon>
        <taxon>Dictyoptera</taxon>
        <taxon>Blattodea</taxon>
        <taxon>Blattoidea</taxon>
        <taxon>Termitoidae</taxon>
        <taxon>Kalotermitidae</taxon>
        <taxon>Cryptotermitinae</taxon>
        <taxon>Cryptotermes</taxon>
    </lineage>
</organism>
<dbReference type="OrthoDB" id="63112at2759"/>
<evidence type="ECO:0000313" key="1">
    <source>
        <dbReference type="EMBL" id="PNF15672.1"/>
    </source>
</evidence>